<protein>
    <recommendedName>
        <fullName evidence="1">Glycosyl transferase CAP10 domain-containing protein</fullName>
    </recommendedName>
</protein>
<proteinExistence type="predicted"/>
<sequence length="69" mass="8333">MGQQQYQKAKTLVRNGSGYVLKNLQMKYVYDYMFHILQSYGKLMKMNVEVPEEAKCVQRQWRVRLKEVE</sequence>
<evidence type="ECO:0000259" key="1">
    <source>
        <dbReference type="Pfam" id="PF05686"/>
    </source>
</evidence>
<organism evidence="2 3">
    <name type="scientific">Brassica campestris</name>
    <name type="common">Field mustard</name>
    <dbReference type="NCBI Taxonomy" id="3711"/>
    <lineage>
        <taxon>Eukaryota</taxon>
        <taxon>Viridiplantae</taxon>
        <taxon>Streptophyta</taxon>
        <taxon>Embryophyta</taxon>
        <taxon>Tracheophyta</taxon>
        <taxon>Spermatophyta</taxon>
        <taxon>Magnoliopsida</taxon>
        <taxon>eudicotyledons</taxon>
        <taxon>Gunneridae</taxon>
        <taxon>Pentapetalae</taxon>
        <taxon>rosids</taxon>
        <taxon>malvids</taxon>
        <taxon>Brassicales</taxon>
        <taxon>Brassicaceae</taxon>
        <taxon>Brassiceae</taxon>
        <taxon>Brassica</taxon>
    </lineage>
</organism>
<accession>A0A8D9DEL7</accession>
<dbReference type="PANTHER" id="PTHR12203">
    <property type="entry name" value="KDEL LYS-ASP-GLU-LEU CONTAINING - RELATED"/>
    <property type="match status" value="1"/>
</dbReference>
<dbReference type="InterPro" id="IPR006598">
    <property type="entry name" value="CAP10"/>
</dbReference>
<dbReference type="Proteomes" id="UP000694005">
    <property type="component" value="Chromosome A05"/>
</dbReference>
<feature type="domain" description="Glycosyl transferase CAP10" evidence="1">
    <location>
        <begin position="3"/>
        <end position="60"/>
    </location>
</feature>
<dbReference type="Pfam" id="PF05686">
    <property type="entry name" value="Glyco_transf_90"/>
    <property type="match status" value="1"/>
</dbReference>
<gene>
    <name evidence="2" type="ORF">BRAPAZ1V2_A05P05750.2</name>
</gene>
<dbReference type="AlphaFoldDB" id="A0A8D9DEL7"/>
<reference evidence="2 3" key="1">
    <citation type="submission" date="2021-07" db="EMBL/GenBank/DDBJ databases">
        <authorList>
            <consortium name="Genoscope - CEA"/>
            <person name="William W."/>
        </authorList>
    </citation>
    <scope>NUCLEOTIDE SEQUENCE [LARGE SCALE GENOMIC DNA]</scope>
</reference>
<name>A0A8D9DEL7_BRACM</name>
<dbReference type="PANTHER" id="PTHR12203:SF97">
    <property type="entry name" value="GLYCOSYLTRANSFERASE"/>
    <property type="match status" value="1"/>
</dbReference>
<evidence type="ECO:0000313" key="3">
    <source>
        <dbReference type="Proteomes" id="UP000694005"/>
    </source>
</evidence>
<dbReference type="Gramene" id="A05p05750.2_BraZ1">
    <property type="protein sequence ID" value="A05p05750.2_BraZ1.CDS"/>
    <property type="gene ID" value="A05g05750.2_BraZ1"/>
</dbReference>
<dbReference type="EMBL" id="LS974621">
    <property type="protein sequence ID" value="CAG7874054.1"/>
    <property type="molecule type" value="Genomic_DNA"/>
</dbReference>
<dbReference type="InterPro" id="IPR051091">
    <property type="entry name" value="O-Glucosyltr/Glycosyltrsf_90"/>
</dbReference>
<evidence type="ECO:0000313" key="2">
    <source>
        <dbReference type="EMBL" id="CAG7874054.1"/>
    </source>
</evidence>